<feature type="transmembrane region" description="Helical" evidence="3">
    <location>
        <begin position="50"/>
        <end position="68"/>
    </location>
</feature>
<feature type="domain" description="K+ potassium transporter integral membrane" evidence="4">
    <location>
        <begin position="15"/>
        <end position="397"/>
    </location>
</feature>
<dbReference type="Gramene" id="Kaladp0042s0003.1.v1.1">
    <property type="protein sequence ID" value="Kaladp0042s0003.1.v1.1"/>
    <property type="gene ID" value="Kaladp0042s0003.v1.1"/>
</dbReference>
<protein>
    <recommendedName>
        <fullName evidence="4">K+ potassium transporter integral membrane domain-containing protein</fullName>
    </recommendedName>
</protein>
<feature type="transmembrane region" description="Helical" evidence="3">
    <location>
        <begin position="375"/>
        <end position="397"/>
    </location>
</feature>
<comment type="similarity">
    <text evidence="2">Belongs to the HAK/KUP transporter (TC 2.A.72.3) family.</text>
</comment>
<keyword evidence="3" id="KW-0472">Membrane</keyword>
<dbReference type="AlphaFoldDB" id="A0A7N0TQE0"/>
<evidence type="ECO:0000313" key="5">
    <source>
        <dbReference type="EnsemblPlants" id="Kaladp0042s0003.1.v1.1"/>
    </source>
</evidence>
<evidence type="ECO:0000256" key="3">
    <source>
        <dbReference type="SAM" id="Phobius"/>
    </source>
</evidence>
<dbReference type="OMA" id="HANINQR"/>
<dbReference type="InterPro" id="IPR053951">
    <property type="entry name" value="K_trans_N"/>
</dbReference>
<reference evidence="5" key="1">
    <citation type="submission" date="2021-01" db="UniProtKB">
        <authorList>
            <consortium name="EnsemblPlants"/>
        </authorList>
    </citation>
    <scope>IDENTIFICATION</scope>
</reference>
<evidence type="ECO:0000256" key="1">
    <source>
        <dbReference type="ARBA" id="ARBA00004651"/>
    </source>
</evidence>
<dbReference type="EnsemblPlants" id="Kaladp0042s0003.1.v1.1">
    <property type="protein sequence ID" value="Kaladp0042s0003.1.v1.1"/>
    <property type="gene ID" value="Kaladp0042s0003.v1.1"/>
</dbReference>
<feature type="transmembrane region" description="Helical" evidence="3">
    <location>
        <begin position="287"/>
        <end position="308"/>
    </location>
</feature>
<keyword evidence="6" id="KW-1185">Reference proteome</keyword>
<dbReference type="Pfam" id="PF02705">
    <property type="entry name" value="K_trans"/>
    <property type="match status" value="1"/>
</dbReference>
<sequence>MSQYRNRDEHVRQLAYRSFGMVFGSLSTSPLYVYRSVFSGRMHQFQTEDVAFGAFSLIFWTFTIMALLKHVMFMLSADDHGEGGTFALYSLLCRHAKFSLLPNYQAVDEELSKYQNPCQSTAIAPSQLKRYLDKNKNFRTILLVVVLYGACMVMCIGILNPPISVLSSLDGLQLRVEQLSHRTVVGVACAVLVGQFALQHRGTYRVAFIFPPVVLVWLLSIAGIGIYNVIHWNPRIYRAFSPHYIYLYFQQTGKEGWLSLGNVFLAITGTEVMFADLGNFTAASLRVAFICFVYQCLVLQYLGQAAFISKNFYAVPASFYASIPELMFWPVFIMASLAAIVASQSVISGAFSTVKQCQALGCLPRVKVVRKLRWIHGHVYVAEINWILMVSSLALWVPQHNSYWKCVW</sequence>
<dbReference type="Proteomes" id="UP000594263">
    <property type="component" value="Unplaced"/>
</dbReference>
<keyword evidence="3" id="KW-0812">Transmembrane</keyword>
<accession>A0A7N0TQE0</accession>
<evidence type="ECO:0000259" key="4">
    <source>
        <dbReference type="Pfam" id="PF02705"/>
    </source>
</evidence>
<evidence type="ECO:0000313" key="6">
    <source>
        <dbReference type="Proteomes" id="UP000594263"/>
    </source>
</evidence>
<dbReference type="GO" id="GO:0005886">
    <property type="term" value="C:plasma membrane"/>
    <property type="evidence" value="ECO:0007669"/>
    <property type="project" value="UniProtKB-SubCell"/>
</dbReference>
<feature type="transmembrane region" description="Helical" evidence="3">
    <location>
        <begin position="210"/>
        <end position="230"/>
    </location>
</feature>
<proteinExistence type="inferred from homology"/>
<evidence type="ECO:0000256" key="2">
    <source>
        <dbReference type="ARBA" id="ARBA00008440"/>
    </source>
</evidence>
<feature type="transmembrane region" description="Helical" evidence="3">
    <location>
        <begin position="138"/>
        <end position="159"/>
    </location>
</feature>
<organism evidence="5 6">
    <name type="scientific">Kalanchoe fedtschenkoi</name>
    <name type="common">Lavender scallops</name>
    <name type="synonym">South American air plant</name>
    <dbReference type="NCBI Taxonomy" id="63787"/>
    <lineage>
        <taxon>Eukaryota</taxon>
        <taxon>Viridiplantae</taxon>
        <taxon>Streptophyta</taxon>
        <taxon>Embryophyta</taxon>
        <taxon>Tracheophyta</taxon>
        <taxon>Spermatophyta</taxon>
        <taxon>Magnoliopsida</taxon>
        <taxon>eudicotyledons</taxon>
        <taxon>Gunneridae</taxon>
        <taxon>Pentapetalae</taxon>
        <taxon>Saxifragales</taxon>
        <taxon>Crassulaceae</taxon>
        <taxon>Kalanchoe</taxon>
    </lineage>
</organism>
<name>A0A7N0TQE0_KALFE</name>
<dbReference type="InterPro" id="IPR003855">
    <property type="entry name" value="K+_transporter"/>
</dbReference>
<keyword evidence="3" id="KW-1133">Transmembrane helix</keyword>
<feature type="transmembrane region" description="Helical" evidence="3">
    <location>
        <begin position="14"/>
        <end position="34"/>
    </location>
</feature>
<feature type="transmembrane region" description="Helical" evidence="3">
    <location>
        <begin position="328"/>
        <end position="354"/>
    </location>
</feature>
<comment type="subcellular location">
    <subcellularLocation>
        <location evidence="1">Cell membrane</location>
        <topology evidence="1">Multi-pass membrane protein</topology>
    </subcellularLocation>
</comment>
<dbReference type="PANTHER" id="PTHR30540">
    <property type="entry name" value="OSMOTIC STRESS POTASSIUM TRANSPORTER"/>
    <property type="match status" value="1"/>
</dbReference>
<dbReference type="GO" id="GO:0015079">
    <property type="term" value="F:potassium ion transmembrane transporter activity"/>
    <property type="evidence" value="ECO:0007669"/>
    <property type="project" value="InterPro"/>
</dbReference>
<dbReference type="PANTHER" id="PTHR30540:SF108">
    <property type="entry name" value="POTASSIUM TRANSPORTER 3"/>
    <property type="match status" value="1"/>
</dbReference>